<dbReference type="Gene3D" id="1.20.210.10">
    <property type="entry name" value="Cytochrome c oxidase-like, subunit I domain"/>
    <property type="match status" value="1"/>
</dbReference>
<dbReference type="FunFam" id="1.20.210.10:FF:000008">
    <property type="entry name" value="Nitric oxide reductase large subunit"/>
    <property type="match status" value="1"/>
</dbReference>
<dbReference type="GO" id="GO:0016020">
    <property type="term" value="C:membrane"/>
    <property type="evidence" value="ECO:0007669"/>
    <property type="project" value="InterPro"/>
</dbReference>
<keyword evidence="4" id="KW-1185">Reference proteome</keyword>
<feature type="transmembrane region" description="Helical" evidence="1">
    <location>
        <begin position="327"/>
        <end position="351"/>
    </location>
</feature>
<dbReference type="KEGG" id="sbd:ATN00_01980"/>
<organism evidence="3 4">
    <name type="scientific">Sphingobium baderi</name>
    <dbReference type="NCBI Taxonomy" id="1332080"/>
    <lineage>
        <taxon>Bacteria</taxon>
        <taxon>Pseudomonadati</taxon>
        <taxon>Pseudomonadota</taxon>
        <taxon>Alphaproteobacteria</taxon>
        <taxon>Sphingomonadales</taxon>
        <taxon>Sphingomonadaceae</taxon>
        <taxon>Sphingobium</taxon>
    </lineage>
</organism>
<dbReference type="Proteomes" id="UP000056968">
    <property type="component" value="Chromosome"/>
</dbReference>
<feature type="transmembrane region" description="Helical" evidence="1">
    <location>
        <begin position="7"/>
        <end position="26"/>
    </location>
</feature>
<dbReference type="PANTHER" id="PTHR10422">
    <property type="entry name" value="CYTOCHROME C OXIDASE SUBUNIT 1"/>
    <property type="match status" value="1"/>
</dbReference>
<dbReference type="InterPro" id="IPR054309">
    <property type="entry name" value="NorB_cytochrome_c-like"/>
</dbReference>
<feature type="transmembrane region" description="Helical" evidence="1">
    <location>
        <begin position="230"/>
        <end position="254"/>
    </location>
</feature>
<dbReference type="PANTHER" id="PTHR10422:SF38">
    <property type="entry name" value="CYTOCHROME B SUBUNIT OF NITRIC OXIDE REDUCTASE"/>
    <property type="match status" value="1"/>
</dbReference>
<dbReference type="GO" id="GO:0020037">
    <property type="term" value="F:heme binding"/>
    <property type="evidence" value="ECO:0007669"/>
    <property type="project" value="InterPro"/>
</dbReference>
<dbReference type="Pfam" id="PF22085">
    <property type="entry name" value="NorB_cytochrome_c-like"/>
    <property type="match status" value="1"/>
</dbReference>
<proteinExistence type="predicted"/>
<name>A0A0S3EV09_9SPHN</name>
<evidence type="ECO:0000259" key="2">
    <source>
        <dbReference type="Pfam" id="PF22085"/>
    </source>
</evidence>
<keyword evidence="1" id="KW-1133">Transmembrane helix</keyword>
<evidence type="ECO:0000313" key="4">
    <source>
        <dbReference type="Proteomes" id="UP000056968"/>
    </source>
</evidence>
<feature type="transmembrane region" description="Helical" evidence="1">
    <location>
        <begin position="444"/>
        <end position="465"/>
    </location>
</feature>
<feature type="transmembrane region" description="Helical" evidence="1">
    <location>
        <begin position="411"/>
        <end position="432"/>
    </location>
</feature>
<dbReference type="OrthoDB" id="9767153at2"/>
<dbReference type="GO" id="GO:0009060">
    <property type="term" value="P:aerobic respiration"/>
    <property type="evidence" value="ECO:0007669"/>
    <property type="project" value="InterPro"/>
</dbReference>
<protein>
    <submittedName>
        <fullName evidence="3">Nitric oxide reductase large subunit</fullName>
    </submittedName>
</protein>
<feature type="transmembrane region" description="Helical" evidence="1">
    <location>
        <begin position="722"/>
        <end position="741"/>
    </location>
</feature>
<keyword evidence="1" id="KW-0812">Transmembrane</keyword>
<feature type="transmembrane region" description="Helical" evidence="1">
    <location>
        <begin position="284"/>
        <end position="307"/>
    </location>
</feature>
<feature type="transmembrane region" description="Helical" evidence="1">
    <location>
        <begin position="545"/>
        <end position="565"/>
    </location>
</feature>
<sequence>MGEYRKLWWTLIAVLVVTFSILGFYGTEFYKKPPPIPAQVVSASGTVLMTRDDILDGQTAWQSTGGMQVGSIWGHGAYQAPDWSADWLHRELTTWLDLTAQETAGMRFDALQPGEQAKLRYWLEQEYRQNTYDPGTGTLTVSDRRARAMAQVADYYQRLYGNDPALRERRDNYAMKENTLPSGERREDLTHFFFWTAWATATERPGTDATYTNNWPPEPLISNHPTAENIMWSLACVMILIAGVGALIWGWAFLRRHEPEPEAPASDPMLAVGVTASQKAVGKYLFVVMALFVAQVFLGGLTAHYTIEGQGFYGLDLSWLPYSLSRTWHVQSAIFWIATAFLAAGLFLAPLINGGKDPKYQALGVHILFVALLIVVVGSYAGTFFAIAQVMPPELNFWFGHQGYEYLDLGRFWQVALFIGLLFWLGLMLRAMIPALRGGGDKNLIALLCVSVVAIGLFYGSGLFYGERTHITIMEYWRWWVVHLWVEGIFEVFATTALAFIFASMGLVSRRIATAAALTSASLFMVGGVPGTFHHLYFSGTTTPVMAVGAAFSALEVVPLIVLGYEAWEHWSYKDRAPWMQRVKWPLMCFVAVAFWNMLGAGVFGFMINTPVALFYLQGLNTTAVHAHAALFGVYGFLSLGFVLLILRYLRPDMMFNEGLMKTGFWSLNAGLVLMIFTSLLPVGLFQFQASTSVGMWYARSDEFLQQPFLETLRWVRTFGDVVFIVGAVAVAWQVVILGRWRREAQA</sequence>
<dbReference type="GO" id="GO:0004129">
    <property type="term" value="F:cytochrome-c oxidase activity"/>
    <property type="evidence" value="ECO:0007669"/>
    <property type="project" value="InterPro"/>
</dbReference>
<feature type="transmembrane region" description="Helical" evidence="1">
    <location>
        <begin position="585"/>
        <end position="608"/>
    </location>
</feature>
<keyword evidence="1" id="KW-0472">Membrane</keyword>
<reference evidence="3 4" key="1">
    <citation type="submission" date="2015-11" db="EMBL/GenBank/DDBJ databases">
        <title>A Two-component Flavoprotein Monooxygenase System MeaXY Responsible for para-Hydroxylation of 2-Methyl-6-ethylaniline and 2,6-Diethylaniline in Sphingobium baderi DE-13.</title>
        <authorList>
            <person name="Cheng M."/>
            <person name="Meng Q."/>
            <person name="Yang Y."/>
            <person name="Chu C."/>
            <person name="Yan X."/>
            <person name="He J."/>
            <person name="Li S."/>
        </authorList>
    </citation>
    <scope>NUCLEOTIDE SEQUENCE [LARGE SCALE GENOMIC DNA]</scope>
    <source>
        <strain evidence="3 4">DE-13</strain>
    </source>
</reference>
<dbReference type="STRING" id="1332080.ATN00_01980"/>
<feature type="transmembrane region" description="Helical" evidence="1">
    <location>
        <begin position="363"/>
        <end position="391"/>
    </location>
</feature>
<dbReference type="RefSeq" id="WP_062061413.1">
    <property type="nucleotide sequence ID" value="NZ_CP013264.1"/>
</dbReference>
<dbReference type="InterPro" id="IPR036927">
    <property type="entry name" value="Cyt_c_oxase-like_su1_sf"/>
</dbReference>
<dbReference type="Pfam" id="PF00115">
    <property type="entry name" value="COX1"/>
    <property type="match status" value="1"/>
</dbReference>
<dbReference type="EMBL" id="CP013264">
    <property type="protein sequence ID" value="ALR19254.1"/>
    <property type="molecule type" value="Genomic_DNA"/>
</dbReference>
<dbReference type="InterPro" id="IPR000883">
    <property type="entry name" value="Cyt_C_Oxase_1"/>
</dbReference>
<feature type="transmembrane region" description="Helical" evidence="1">
    <location>
        <begin position="477"/>
        <end position="503"/>
    </location>
</feature>
<feature type="domain" description="Nitric oxide reductase subunit B cytochrome c-like" evidence="2">
    <location>
        <begin position="37"/>
        <end position="217"/>
    </location>
</feature>
<feature type="transmembrane region" description="Helical" evidence="1">
    <location>
        <begin position="668"/>
        <end position="688"/>
    </location>
</feature>
<evidence type="ECO:0000313" key="3">
    <source>
        <dbReference type="EMBL" id="ALR19254.1"/>
    </source>
</evidence>
<feature type="transmembrane region" description="Helical" evidence="1">
    <location>
        <begin position="628"/>
        <end position="647"/>
    </location>
</feature>
<gene>
    <name evidence="3" type="ORF">ATN00_01980</name>
</gene>
<dbReference type="SUPFAM" id="SSF81442">
    <property type="entry name" value="Cytochrome c oxidase subunit I-like"/>
    <property type="match status" value="1"/>
</dbReference>
<accession>A0A0S3EV09</accession>
<feature type="transmembrane region" description="Helical" evidence="1">
    <location>
        <begin position="515"/>
        <end position="533"/>
    </location>
</feature>
<dbReference type="AlphaFoldDB" id="A0A0S3EV09"/>
<evidence type="ECO:0000256" key="1">
    <source>
        <dbReference type="SAM" id="Phobius"/>
    </source>
</evidence>